<dbReference type="GO" id="GO:0004674">
    <property type="term" value="F:protein serine/threonine kinase activity"/>
    <property type="evidence" value="ECO:0007669"/>
    <property type="project" value="UniProtKB-KW"/>
</dbReference>
<keyword evidence="1" id="KW-1133">Transmembrane helix</keyword>
<keyword evidence="1" id="KW-0812">Transmembrane</keyword>
<reference evidence="3 4" key="1">
    <citation type="journal article" date="2015" name="Nature">
        <title>rRNA introns, odd ribosomes, and small enigmatic genomes across a large radiation of phyla.</title>
        <authorList>
            <person name="Brown C.T."/>
            <person name="Hug L.A."/>
            <person name="Thomas B.C."/>
            <person name="Sharon I."/>
            <person name="Castelle C.J."/>
            <person name="Singh A."/>
            <person name="Wilkins M.J."/>
            <person name="Williams K.H."/>
            <person name="Banfield J.F."/>
        </authorList>
    </citation>
    <scope>NUCLEOTIDE SEQUENCE [LARGE SCALE GENOMIC DNA]</scope>
</reference>
<evidence type="ECO:0000313" key="4">
    <source>
        <dbReference type="Proteomes" id="UP000034664"/>
    </source>
</evidence>
<keyword evidence="3" id="KW-0808">Transferase</keyword>
<gene>
    <name evidence="3" type="ORF">UU14_C0005G0090</name>
</gene>
<sequence>MKKIIIIIIGIVLIGAGIYFGRDFLPKLTSSQGELHVESQPETTVFVNDENKEKTPITQKIDPGQYEVKLVPDDQAAISTWQQSVTVNPGTQTFIKALLGDTSTTSSWEVIILEKLSGNETELSVSSATDASELYINGNFKGTSPLSFQDIAEGEHEIRLTAPGFAEKKIKVNVTQGYKLTVRTQLALVDESQMTQEQEGEKPAQAEDDGALGTLLITSPTTGWLRVRSEPTTSGEEVGRIDDGEKVTYFTDKDGWYEVEYEEGKKGWISGDYAEKVEKTNSSQNSTNNNE</sequence>
<dbReference type="SMART" id="SM00287">
    <property type="entry name" value="SH3b"/>
    <property type="match status" value="1"/>
</dbReference>
<dbReference type="PROSITE" id="PS51781">
    <property type="entry name" value="SH3B"/>
    <property type="match status" value="1"/>
</dbReference>
<dbReference type="EMBL" id="LBZM01000005">
    <property type="protein sequence ID" value="KKR72522.1"/>
    <property type="molecule type" value="Genomic_DNA"/>
</dbReference>
<dbReference type="PANTHER" id="PTHR36194">
    <property type="entry name" value="S-LAYER-LIKE PROTEIN"/>
    <property type="match status" value="1"/>
</dbReference>
<name>A0A0G0WBB7_9BACT</name>
<dbReference type="Pfam" id="PF08239">
    <property type="entry name" value="SH3_3"/>
    <property type="match status" value="1"/>
</dbReference>
<evidence type="ECO:0000259" key="2">
    <source>
        <dbReference type="PROSITE" id="PS51781"/>
    </source>
</evidence>
<dbReference type="InterPro" id="IPR013229">
    <property type="entry name" value="PEGA"/>
</dbReference>
<feature type="transmembrane region" description="Helical" evidence="1">
    <location>
        <begin position="5"/>
        <end position="21"/>
    </location>
</feature>
<dbReference type="Proteomes" id="UP000034664">
    <property type="component" value="Unassembled WGS sequence"/>
</dbReference>
<keyword evidence="3" id="KW-0723">Serine/threonine-protein kinase</keyword>
<protein>
    <submittedName>
        <fullName evidence="3">Serine/threonine protein kinase</fullName>
    </submittedName>
</protein>
<dbReference type="PANTHER" id="PTHR36194:SF1">
    <property type="entry name" value="S-LAYER-LIKE PROTEIN"/>
    <property type="match status" value="1"/>
</dbReference>
<dbReference type="AlphaFoldDB" id="A0A0G0WBB7"/>
<comment type="caution">
    <text evidence="3">The sequence shown here is derived from an EMBL/GenBank/DDBJ whole genome shotgun (WGS) entry which is preliminary data.</text>
</comment>
<evidence type="ECO:0000256" key="1">
    <source>
        <dbReference type="SAM" id="Phobius"/>
    </source>
</evidence>
<dbReference type="Pfam" id="PF08308">
    <property type="entry name" value="PEGA"/>
    <property type="match status" value="2"/>
</dbReference>
<organism evidence="3 4">
    <name type="scientific">Candidatus Roizmanbacteria bacterium GW2011_GWB1_40_7</name>
    <dbReference type="NCBI Taxonomy" id="1618482"/>
    <lineage>
        <taxon>Bacteria</taxon>
        <taxon>Candidatus Roizmaniibacteriota</taxon>
    </lineage>
</organism>
<keyword evidence="1" id="KW-0472">Membrane</keyword>
<accession>A0A0G0WBB7</accession>
<feature type="domain" description="SH3b" evidence="2">
    <location>
        <begin position="212"/>
        <end position="278"/>
    </location>
</feature>
<dbReference type="InterPro" id="IPR003646">
    <property type="entry name" value="SH3-like_bac-type"/>
</dbReference>
<proteinExistence type="predicted"/>
<keyword evidence="3" id="KW-0418">Kinase</keyword>
<evidence type="ECO:0000313" key="3">
    <source>
        <dbReference type="EMBL" id="KKR72522.1"/>
    </source>
</evidence>
<dbReference type="Gene3D" id="2.30.30.40">
    <property type="entry name" value="SH3 Domains"/>
    <property type="match status" value="1"/>
</dbReference>